<organism evidence="12 13">
    <name type="scientific">Desulfosarcina ovata subsp. sediminis</name>
    <dbReference type="NCBI Taxonomy" id="885957"/>
    <lineage>
        <taxon>Bacteria</taxon>
        <taxon>Pseudomonadati</taxon>
        <taxon>Thermodesulfobacteriota</taxon>
        <taxon>Desulfobacteria</taxon>
        <taxon>Desulfobacterales</taxon>
        <taxon>Desulfosarcinaceae</taxon>
        <taxon>Desulfosarcina</taxon>
    </lineage>
</organism>
<evidence type="ECO:0000259" key="11">
    <source>
        <dbReference type="PROSITE" id="PS52029"/>
    </source>
</evidence>
<protein>
    <submittedName>
        <fullName evidence="12">Transpeptidase</fullName>
    </submittedName>
</protein>
<evidence type="ECO:0000256" key="4">
    <source>
        <dbReference type="ARBA" id="ARBA00022679"/>
    </source>
</evidence>
<dbReference type="InterPro" id="IPR050979">
    <property type="entry name" value="LD-transpeptidase"/>
</dbReference>
<dbReference type="UniPathway" id="UPA00219"/>
<dbReference type="InterPro" id="IPR005490">
    <property type="entry name" value="LD_TPept_cat_dom"/>
</dbReference>
<dbReference type="KEGG" id="dov:DSCO28_30540"/>
<dbReference type="Pfam" id="PF05036">
    <property type="entry name" value="SPOR"/>
    <property type="match status" value="1"/>
</dbReference>
<evidence type="ECO:0000256" key="3">
    <source>
        <dbReference type="ARBA" id="ARBA00022676"/>
    </source>
</evidence>
<dbReference type="PANTHER" id="PTHR30582:SF24">
    <property type="entry name" value="L,D-TRANSPEPTIDASE ERFK_SRFK-RELATED"/>
    <property type="match status" value="1"/>
</dbReference>
<evidence type="ECO:0000313" key="13">
    <source>
        <dbReference type="Proteomes" id="UP000425960"/>
    </source>
</evidence>
<dbReference type="GO" id="GO:0005576">
    <property type="term" value="C:extracellular region"/>
    <property type="evidence" value="ECO:0007669"/>
    <property type="project" value="TreeGrafter"/>
</dbReference>
<dbReference type="GO" id="GO:0071555">
    <property type="term" value="P:cell wall organization"/>
    <property type="evidence" value="ECO:0007669"/>
    <property type="project" value="UniProtKB-UniRule"/>
</dbReference>
<dbReference type="InterPro" id="IPR007730">
    <property type="entry name" value="SPOR-like_dom"/>
</dbReference>
<dbReference type="GO" id="GO:0016757">
    <property type="term" value="F:glycosyltransferase activity"/>
    <property type="evidence" value="ECO:0007669"/>
    <property type="project" value="UniProtKB-KW"/>
</dbReference>
<evidence type="ECO:0000256" key="5">
    <source>
        <dbReference type="ARBA" id="ARBA00022801"/>
    </source>
</evidence>
<dbReference type="SUPFAM" id="SSF110997">
    <property type="entry name" value="Sporulation related repeat"/>
    <property type="match status" value="1"/>
</dbReference>
<dbReference type="GO" id="GO:0018104">
    <property type="term" value="P:peptidoglycan-protein cross-linking"/>
    <property type="evidence" value="ECO:0007669"/>
    <property type="project" value="TreeGrafter"/>
</dbReference>
<dbReference type="EMBL" id="AP021876">
    <property type="protein sequence ID" value="BBO82488.1"/>
    <property type="molecule type" value="Genomic_DNA"/>
</dbReference>
<sequence length="427" mass="47219">MVCYFLMLSIGMLLLNGCAVTRDVLEILPRSGQAPDSIEKNYFIVEEKDDVVGWLATIRLEKGDTLPDIARHFSLGINTVSAANPGVDVWVPKAGERIVLPLSFILPEANRKGIVINLAAMRLFHFKRDGKVQAVATYPVGVGTTERPTPKGRMYIARKKFRPTWFVPASIAADHRKKGDPLAAMVPPGPLNPLGEHALYLSRSEYLIHGTNKPASIGLRATNGCIRLYPEDIKQLFEITPVKTPVSVVYQPYLVGWRDGRVYLEAHTPFEEFGTAELEKAYAKLKKIEKKTGDRLDWHKIKTVVAEARGIPVAISAIGAEGDPAARKTIKLRHPVRLYGQPPVPELRTDAWYVLAAIMGDPVEALRLATILNHQGPPISSQVLSKDGRYRVLAGPFKTNGEAKNASRRMRIDLEIDGIVVAPVQHK</sequence>
<dbReference type="Gene3D" id="2.40.440.10">
    <property type="entry name" value="L,D-transpeptidase catalytic domain-like"/>
    <property type="match status" value="1"/>
</dbReference>
<dbReference type="GO" id="GO:0042834">
    <property type="term" value="F:peptidoglycan binding"/>
    <property type="evidence" value="ECO:0007669"/>
    <property type="project" value="InterPro"/>
</dbReference>
<keyword evidence="5" id="KW-0378">Hydrolase</keyword>
<dbReference type="GO" id="GO:0071972">
    <property type="term" value="F:peptidoglycan L,D-transpeptidase activity"/>
    <property type="evidence" value="ECO:0007669"/>
    <property type="project" value="TreeGrafter"/>
</dbReference>
<keyword evidence="6 9" id="KW-0133">Cell shape</keyword>
<dbReference type="SUPFAM" id="SSF141523">
    <property type="entry name" value="L,D-transpeptidase catalytic domain-like"/>
    <property type="match status" value="1"/>
</dbReference>
<evidence type="ECO:0000256" key="1">
    <source>
        <dbReference type="ARBA" id="ARBA00004752"/>
    </source>
</evidence>
<keyword evidence="8 9" id="KW-0961">Cell wall biogenesis/degradation</keyword>
<evidence type="ECO:0000256" key="2">
    <source>
        <dbReference type="ARBA" id="ARBA00005992"/>
    </source>
</evidence>
<evidence type="ECO:0000256" key="9">
    <source>
        <dbReference type="PROSITE-ProRule" id="PRU01373"/>
    </source>
</evidence>
<evidence type="ECO:0000256" key="6">
    <source>
        <dbReference type="ARBA" id="ARBA00022960"/>
    </source>
</evidence>
<dbReference type="PANTHER" id="PTHR30582">
    <property type="entry name" value="L,D-TRANSPEPTIDASE"/>
    <property type="match status" value="1"/>
</dbReference>
<dbReference type="InterPro" id="IPR018392">
    <property type="entry name" value="LysM"/>
</dbReference>
<dbReference type="CDD" id="cd00118">
    <property type="entry name" value="LysM"/>
    <property type="match status" value="1"/>
</dbReference>
<feature type="domain" description="SPOR" evidence="10">
    <location>
        <begin position="346"/>
        <end position="423"/>
    </location>
</feature>
<evidence type="ECO:0000256" key="8">
    <source>
        <dbReference type="ARBA" id="ARBA00023316"/>
    </source>
</evidence>
<comment type="similarity">
    <text evidence="2">Belongs to the YkuD family.</text>
</comment>
<gene>
    <name evidence="12" type="ORF">DSCO28_30540</name>
</gene>
<dbReference type="GO" id="GO:0008360">
    <property type="term" value="P:regulation of cell shape"/>
    <property type="evidence" value="ECO:0007669"/>
    <property type="project" value="UniProtKB-UniRule"/>
</dbReference>
<name>A0A5K7ZJS5_9BACT</name>
<dbReference type="PROSITE" id="PS51724">
    <property type="entry name" value="SPOR"/>
    <property type="match status" value="1"/>
</dbReference>
<dbReference type="InterPro" id="IPR038063">
    <property type="entry name" value="Transpep_catalytic_dom"/>
</dbReference>
<evidence type="ECO:0000313" key="12">
    <source>
        <dbReference type="EMBL" id="BBO82488.1"/>
    </source>
</evidence>
<keyword evidence="3" id="KW-0328">Glycosyltransferase</keyword>
<evidence type="ECO:0000256" key="7">
    <source>
        <dbReference type="ARBA" id="ARBA00022984"/>
    </source>
</evidence>
<accession>A0A5K7ZJS5</accession>
<comment type="pathway">
    <text evidence="1 9">Cell wall biogenesis; peptidoglycan biosynthesis.</text>
</comment>
<keyword evidence="4" id="KW-0808">Transferase</keyword>
<dbReference type="CDD" id="cd16913">
    <property type="entry name" value="YkuD_like"/>
    <property type="match status" value="1"/>
</dbReference>
<dbReference type="InterPro" id="IPR036680">
    <property type="entry name" value="SPOR-like_sf"/>
</dbReference>
<dbReference type="AlphaFoldDB" id="A0A5K7ZJS5"/>
<dbReference type="Proteomes" id="UP000425960">
    <property type="component" value="Chromosome"/>
</dbReference>
<feature type="active site" description="Proton donor/acceptor" evidence="9">
    <location>
        <position position="209"/>
    </location>
</feature>
<dbReference type="Pfam" id="PF03734">
    <property type="entry name" value="YkuD"/>
    <property type="match status" value="1"/>
</dbReference>
<dbReference type="Gene3D" id="3.30.70.1070">
    <property type="entry name" value="Sporulation related repeat"/>
    <property type="match status" value="1"/>
</dbReference>
<reference evidence="12 13" key="1">
    <citation type="submission" date="2019-11" db="EMBL/GenBank/DDBJ databases">
        <title>Comparative genomics of hydrocarbon-degrading Desulfosarcina strains.</title>
        <authorList>
            <person name="Watanabe M."/>
            <person name="Kojima H."/>
            <person name="Fukui M."/>
        </authorList>
    </citation>
    <scope>NUCLEOTIDE SEQUENCE [LARGE SCALE GENOMIC DNA]</scope>
    <source>
        <strain evidence="12 13">28bB2T</strain>
    </source>
</reference>
<feature type="active site" description="Nucleophile" evidence="9">
    <location>
        <position position="225"/>
    </location>
</feature>
<keyword evidence="7 9" id="KW-0573">Peptidoglycan synthesis</keyword>
<dbReference type="PROSITE" id="PS52029">
    <property type="entry name" value="LD_TPASE"/>
    <property type="match status" value="1"/>
</dbReference>
<feature type="domain" description="L,D-TPase catalytic" evidence="11">
    <location>
        <begin position="112"/>
        <end position="249"/>
    </location>
</feature>
<proteinExistence type="inferred from homology"/>
<evidence type="ECO:0000259" key="10">
    <source>
        <dbReference type="PROSITE" id="PS51724"/>
    </source>
</evidence>